<evidence type="ECO:0000256" key="4">
    <source>
        <dbReference type="ARBA" id="ARBA00023136"/>
    </source>
</evidence>
<feature type="transmembrane region" description="Helical" evidence="7">
    <location>
        <begin position="153"/>
        <end position="172"/>
    </location>
</feature>
<dbReference type="PANTHER" id="PTHR45698">
    <property type="entry name" value="TRACE AMINE-ASSOCIATED RECEPTOR 19N-RELATED"/>
    <property type="match status" value="1"/>
</dbReference>
<dbReference type="CDD" id="cd00637">
    <property type="entry name" value="7tm_classA_rhodopsin-like"/>
    <property type="match status" value="1"/>
</dbReference>
<keyword evidence="3 7" id="KW-1133">Transmembrane helix</keyword>
<dbReference type="PANTHER" id="PTHR45698:SF1">
    <property type="entry name" value="TRACE AMINE-ASSOCIATED RECEPTOR 13C-LIKE"/>
    <property type="match status" value="1"/>
</dbReference>
<comment type="similarity">
    <text evidence="5">Belongs to the G-protein coupled receptor 1 family.</text>
</comment>
<feature type="transmembrane region" description="Helical" evidence="7">
    <location>
        <begin position="257"/>
        <end position="277"/>
    </location>
</feature>
<feature type="transmembrane region" description="Helical" evidence="7">
    <location>
        <begin position="195"/>
        <end position="216"/>
    </location>
</feature>
<evidence type="ECO:0000256" key="7">
    <source>
        <dbReference type="SAM" id="Phobius"/>
    </source>
</evidence>
<feature type="transmembrane region" description="Helical" evidence="7">
    <location>
        <begin position="35"/>
        <end position="56"/>
    </location>
</feature>
<keyword evidence="5" id="KW-0297">G-protein coupled receptor</keyword>
<gene>
    <name evidence="10" type="primary">LOC102809067</name>
</gene>
<keyword evidence="5" id="KW-0807">Transducer</keyword>
<dbReference type="PRINTS" id="PR00237">
    <property type="entry name" value="GPCRRHODOPSN"/>
</dbReference>
<dbReference type="SUPFAM" id="SSF81321">
    <property type="entry name" value="Family A G protein-coupled receptor-like"/>
    <property type="match status" value="1"/>
</dbReference>
<comment type="subcellular location">
    <subcellularLocation>
        <location evidence="1">Membrane</location>
    </subcellularLocation>
</comment>
<evidence type="ECO:0000256" key="2">
    <source>
        <dbReference type="ARBA" id="ARBA00022692"/>
    </source>
</evidence>
<dbReference type="InterPro" id="IPR000276">
    <property type="entry name" value="GPCR_Rhodpsn"/>
</dbReference>
<dbReference type="PROSITE" id="PS50262">
    <property type="entry name" value="G_PROTEIN_RECEP_F1_2"/>
    <property type="match status" value="1"/>
</dbReference>
<feature type="transmembrane region" description="Helical" evidence="7">
    <location>
        <begin position="68"/>
        <end position="89"/>
    </location>
</feature>
<sequence>MADFNATNITNITTEASTIIASTSSTSKTEVTMKVIISVIGTLGIVGNLIVCFVILKDRFLRTLTNIFIFNQSLIDLTSSILLLVLNLGPTKKTVVVPMGVAGDILCKIWLSRYFMWASFNVSTFNLVALTLERYVAIVYPVVHHNRFTATKARRICVIVWIMGLVYQSYWAKANYNRNDGSCGVEYPEGAMQKALGMMAFIVEYFFPLAIMSFGYMRMFLVLKRRTTKIRSAATTSGNGSSTQEENPSFVKARNNVIKMLCIVSLTYALCWAPNQIMYIEYNMLGVHHTEVVRDTTVVIAFLNMCVNPMIYALKYRQFQEAIKKLICRQYGNNVENSGLSNSSRNTTNHQGTVSTKFITSQRISEDGNTSGVGKTQHGAPTGSDKI</sequence>
<feature type="compositionally biased region" description="Polar residues" evidence="6">
    <location>
        <begin position="338"/>
        <end position="374"/>
    </location>
</feature>
<evidence type="ECO:0000313" key="9">
    <source>
        <dbReference type="Proteomes" id="UP000694865"/>
    </source>
</evidence>
<keyword evidence="5" id="KW-0675">Receptor</keyword>
<dbReference type="Proteomes" id="UP000694865">
    <property type="component" value="Unplaced"/>
</dbReference>
<dbReference type="PROSITE" id="PS00237">
    <property type="entry name" value="G_PROTEIN_RECEP_F1_1"/>
    <property type="match status" value="1"/>
</dbReference>
<reference evidence="10" key="1">
    <citation type="submission" date="2025-08" db="UniProtKB">
        <authorList>
            <consortium name="RefSeq"/>
        </authorList>
    </citation>
    <scope>IDENTIFICATION</scope>
    <source>
        <tissue evidence="10">Testes</tissue>
    </source>
</reference>
<name>A0ABM0MRI5_SACKO</name>
<keyword evidence="2 5" id="KW-0812">Transmembrane</keyword>
<dbReference type="RefSeq" id="XP_006822626.1">
    <property type="nucleotide sequence ID" value="XM_006822563.1"/>
</dbReference>
<evidence type="ECO:0000256" key="1">
    <source>
        <dbReference type="ARBA" id="ARBA00004370"/>
    </source>
</evidence>
<proteinExistence type="inferred from homology"/>
<feature type="region of interest" description="Disordered" evidence="6">
    <location>
        <begin position="338"/>
        <end position="387"/>
    </location>
</feature>
<feature type="transmembrane region" description="Helical" evidence="7">
    <location>
        <begin position="297"/>
        <end position="314"/>
    </location>
</feature>
<evidence type="ECO:0000256" key="5">
    <source>
        <dbReference type="RuleBase" id="RU000688"/>
    </source>
</evidence>
<evidence type="ECO:0000256" key="3">
    <source>
        <dbReference type="ARBA" id="ARBA00022989"/>
    </source>
</evidence>
<dbReference type="InterPro" id="IPR017452">
    <property type="entry name" value="GPCR_Rhodpsn_7TM"/>
</dbReference>
<evidence type="ECO:0000313" key="10">
    <source>
        <dbReference type="RefSeq" id="XP_006822626.1"/>
    </source>
</evidence>
<protein>
    <submittedName>
        <fullName evidence="10">Allatostatin-A receptor-like</fullName>
    </submittedName>
</protein>
<dbReference type="GeneID" id="102809067"/>
<dbReference type="Gene3D" id="1.20.1070.10">
    <property type="entry name" value="Rhodopsin 7-helix transmembrane proteins"/>
    <property type="match status" value="1"/>
</dbReference>
<evidence type="ECO:0000259" key="8">
    <source>
        <dbReference type="PROSITE" id="PS50262"/>
    </source>
</evidence>
<accession>A0ABM0MRI5</accession>
<organism evidence="9 10">
    <name type="scientific">Saccoglossus kowalevskii</name>
    <name type="common">Acorn worm</name>
    <dbReference type="NCBI Taxonomy" id="10224"/>
    <lineage>
        <taxon>Eukaryota</taxon>
        <taxon>Metazoa</taxon>
        <taxon>Hemichordata</taxon>
        <taxon>Enteropneusta</taxon>
        <taxon>Harrimaniidae</taxon>
        <taxon>Saccoglossus</taxon>
    </lineage>
</organism>
<feature type="domain" description="G-protein coupled receptors family 1 profile" evidence="8">
    <location>
        <begin position="47"/>
        <end position="312"/>
    </location>
</feature>
<evidence type="ECO:0000256" key="6">
    <source>
        <dbReference type="SAM" id="MobiDB-lite"/>
    </source>
</evidence>
<keyword evidence="9" id="KW-1185">Reference proteome</keyword>
<dbReference type="Pfam" id="PF00001">
    <property type="entry name" value="7tm_1"/>
    <property type="match status" value="1"/>
</dbReference>
<keyword evidence="4 7" id="KW-0472">Membrane</keyword>